<reference evidence="3" key="1">
    <citation type="journal article" date="2019" name="Int. J. Syst. Evol. Microbiol.">
        <title>The Global Catalogue of Microorganisms (GCM) 10K type strain sequencing project: providing services to taxonomists for standard genome sequencing and annotation.</title>
        <authorList>
            <consortium name="The Broad Institute Genomics Platform"/>
            <consortium name="The Broad Institute Genome Sequencing Center for Infectious Disease"/>
            <person name="Wu L."/>
            <person name="Ma J."/>
        </authorList>
    </citation>
    <scope>NUCLEOTIDE SEQUENCE [LARGE SCALE GENOMIC DNA]</scope>
    <source>
        <strain evidence="3">KCTC 52490</strain>
    </source>
</reference>
<dbReference type="Pfam" id="PF13333">
    <property type="entry name" value="rve_2"/>
    <property type="match status" value="1"/>
</dbReference>
<comment type="caution">
    <text evidence="2">The sequence shown here is derived from an EMBL/GenBank/DDBJ whole genome shotgun (WGS) entry which is preliminary data.</text>
</comment>
<evidence type="ECO:0000313" key="2">
    <source>
        <dbReference type="EMBL" id="MFD2937330.1"/>
    </source>
</evidence>
<protein>
    <submittedName>
        <fullName evidence="2">IS3 family transposase</fullName>
    </submittedName>
</protein>
<feature type="domain" description="Integrase catalytic" evidence="1">
    <location>
        <begin position="14"/>
        <end position="43"/>
    </location>
</feature>
<dbReference type="RefSeq" id="WP_381507216.1">
    <property type="nucleotide sequence ID" value="NZ_JBHUOM010000025.1"/>
</dbReference>
<dbReference type="InterPro" id="IPR001584">
    <property type="entry name" value="Integrase_cat-core"/>
</dbReference>
<organism evidence="2 3">
    <name type="scientific">Spirosoma flavum</name>
    <dbReference type="NCBI Taxonomy" id="2048557"/>
    <lineage>
        <taxon>Bacteria</taxon>
        <taxon>Pseudomonadati</taxon>
        <taxon>Bacteroidota</taxon>
        <taxon>Cytophagia</taxon>
        <taxon>Cytophagales</taxon>
        <taxon>Cytophagaceae</taxon>
        <taxon>Spirosoma</taxon>
    </lineage>
</organism>
<gene>
    <name evidence="2" type="ORF">ACFS25_26385</name>
</gene>
<dbReference type="EMBL" id="JBHUOM010000025">
    <property type="protein sequence ID" value="MFD2937330.1"/>
    <property type="molecule type" value="Genomic_DNA"/>
</dbReference>
<dbReference type="Proteomes" id="UP001597512">
    <property type="component" value="Unassembled WGS sequence"/>
</dbReference>
<proteinExistence type="predicted"/>
<name>A0ABW6ATN8_9BACT</name>
<accession>A0ABW6ATN8</accession>
<sequence>MLLPSRSGRGHPCGHLKSELVEGGTSLSVEDARTEIFDYIEIYCTGGPVQSGAEAFIAGLQKP</sequence>
<keyword evidence="3" id="KW-1185">Reference proteome</keyword>
<evidence type="ECO:0000259" key="1">
    <source>
        <dbReference type="Pfam" id="PF13333"/>
    </source>
</evidence>
<evidence type="ECO:0000313" key="3">
    <source>
        <dbReference type="Proteomes" id="UP001597512"/>
    </source>
</evidence>